<sequence length="441" mass="48956">MLLFSFTLPFNTLGQDHILTTDSVSISCRIESATSRLVHFTNLNTNHQDSLPTLRLRELHYADSLRVLIKPVSQRGQLKTIAYADFDKAFRQGAYANLLHAKTSRYDLTFQRGQVTLTTEGRRQSFLLITLLKSRANVQLKLTIHTDTIGKAVANKALTDRRATALLNFFLANGINSRQLTVEGRGESEVISHSQALNTRVELQVTAIDGLKELYGETYIPYSQAKPPTMPASSGEARGAVSAKQPNKLLRPGKQKSDYRFVSISVGATSAKMLIKPIWIDPKVGYGFSFSSGGFVSVDLSLSSRLSVGVQGAFHQWSSHINYLDATSGSSEFKLGSTLQLIPLQLVPRLYVLKSLYVAPQLGISHMLLTVDNEETAYQIDQWHFSYGIEVGFTFNRTGRIPITLSSFYQTAAIRGHWAYWYGVSQASYAGVRLGLAYKLN</sequence>
<evidence type="ECO:0000256" key="1">
    <source>
        <dbReference type="PROSITE-ProRule" id="PRU00473"/>
    </source>
</evidence>
<dbReference type="PROSITE" id="PS51123">
    <property type="entry name" value="OMPA_2"/>
    <property type="match status" value="1"/>
</dbReference>
<dbReference type="InterPro" id="IPR036737">
    <property type="entry name" value="OmpA-like_sf"/>
</dbReference>
<dbReference type="InterPro" id="IPR050330">
    <property type="entry name" value="Bact_OuterMem_StrucFunc"/>
</dbReference>
<evidence type="ECO:0000259" key="3">
    <source>
        <dbReference type="PROSITE" id="PS51123"/>
    </source>
</evidence>
<dbReference type="SUPFAM" id="SSF103088">
    <property type="entry name" value="OmpA-like"/>
    <property type="match status" value="1"/>
</dbReference>
<dbReference type="InterPro" id="IPR006665">
    <property type="entry name" value="OmpA-like"/>
</dbReference>
<dbReference type="Pfam" id="PF00691">
    <property type="entry name" value="OmpA"/>
    <property type="match status" value="1"/>
</dbReference>
<dbReference type="Gene3D" id="3.30.1330.60">
    <property type="entry name" value="OmpA-like domain"/>
    <property type="match status" value="1"/>
</dbReference>
<protein>
    <submittedName>
        <fullName evidence="4">OmpA family protein</fullName>
    </submittedName>
</protein>
<dbReference type="PANTHER" id="PTHR30329">
    <property type="entry name" value="STATOR ELEMENT OF FLAGELLAR MOTOR COMPLEX"/>
    <property type="match status" value="1"/>
</dbReference>
<organism evidence="4 5">
    <name type="scientific">Spirosoma endophyticum</name>
    <dbReference type="NCBI Taxonomy" id="662367"/>
    <lineage>
        <taxon>Bacteria</taxon>
        <taxon>Pseudomonadati</taxon>
        <taxon>Bacteroidota</taxon>
        <taxon>Cytophagia</taxon>
        <taxon>Cytophagales</taxon>
        <taxon>Cytophagaceae</taxon>
        <taxon>Spirosoma</taxon>
    </lineage>
</organism>
<feature type="region of interest" description="Disordered" evidence="2">
    <location>
        <begin position="226"/>
        <end position="253"/>
    </location>
</feature>
<dbReference type="PANTHER" id="PTHR30329:SF21">
    <property type="entry name" value="LIPOPROTEIN YIAD-RELATED"/>
    <property type="match status" value="1"/>
</dbReference>
<gene>
    <name evidence="4" type="ORF">SAMN05216167_1325</name>
</gene>
<evidence type="ECO:0000313" key="4">
    <source>
        <dbReference type="EMBL" id="SFF16180.1"/>
    </source>
</evidence>
<dbReference type="Proteomes" id="UP000198598">
    <property type="component" value="Unassembled WGS sequence"/>
</dbReference>
<keyword evidence="5" id="KW-1185">Reference proteome</keyword>
<reference evidence="4 5" key="1">
    <citation type="submission" date="2016-10" db="EMBL/GenBank/DDBJ databases">
        <authorList>
            <person name="de Groot N.N."/>
        </authorList>
    </citation>
    <scope>NUCLEOTIDE SEQUENCE [LARGE SCALE GENOMIC DNA]</scope>
    <source>
        <strain evidence="4 5">DSM 26130</strain>
    </source>
</reference>
<proteinExistence type="predicted"/>
<dbReference type="AlphaFoldDB" id="A0A1I2GGS0"/>
<dbReference type="EMBL" id="FOLQ01000032">
    <property type="protein sequence ID" value="SFF16180.1"/>
    <property type="molecule type" value="Genomic_DNA"/>
</dbReference>
<evidence type="ECO:0000313" key="5">
    <source>
        <dbReference type="Proteomes" id="UP000198598"/>
    </source>
</evidence>
<accession>A0A1I2GGS0</accession>
<dbReference type="GO" id="GO:0016020">
    <property type="term" value="C:membrane"/>
    <property type="evidence" value="ECO:0007669"/>
    <property type="project" value="UniProtKB-UniRule"/>
</dbReference>
<feature type="domain" description="OmpA-like" evidence="3">
    <location>
        <begin position="97"/>
        <end position="209"/>
    </location>
</feature>
<name>A0A1I2GGS0_9BACT</name>
<dbReference type="STRING" id="662367.SAMN05216167_1325"/>
<evidence type="ECO:0000256" key="2">
    <source>
        <dbReference type="SAM" id="MobiDB-lite"/>
    </source>
</evidence>
<keyword evidence="1" id="KW-0472">Membrane</keyword>
<dbReference type="CDD" id="cd07185">
    <property type="entry name" value="OmpA_C-like"/>
    <property type="match status" value="1"/>
</dbReference>